<sequence>MLLRKTNVFVLVLTIVLTSLLTVYYLSSLPLPSSSLSEAGSATSNAAELEAEWEKSTSPPIIPPSIDLGTSQPEGGVGLPVDPKPSVDFEEVVKVTEGNGEVHILPVVEVDARPSGSSGSSSSSSSGSGLSSSSDDTSDSESSSTKTTTTTTSSKDRLARSLQAFLDRPVRSYAEALKENVKACPLKVHDRQVNPDQLKGERKHWKAIGTDDVVMRREQLVNGLNALESQGEKVTWVEDEGKGDGRGIVVAGGNRDTTARLLALLRILRNELHSNLPVQVFHFPGEITAQSERDEIEQLGGTLVQFEGVKRLNIWKNFQIKALSILKSTFSEVLYLDSDNIPLKDPAHLFESELYLSGGKAVFWPDITKDHPENAIFRILGETCDHKEWQIDSGQILIDKRGNNGLNLAALHLAGLMQKDHEFWFKLSGGDKDTFRYAFHMLDIPFAASPRWLSSAGNLNPAENNRFCGNTMLQYDLPPYTDTPLFLHANLLKHTAGVRQGSTFTHIKYINPSSSSSTSSTYKFGAGGLLTPQETSARSDELDGAKMYVYTGKRRGMCVDVEFEDFTDGGNQEGKVELVEWEKGNGLKGLEDMFYKYGGRAGGW</sequence>
<dbReference type="SUPFAM" id="SSF53448">
    <property type="entry name" value="Nucleotide-diphospho-sugar transferases"/>
    <property type="match status" value="1"/>
</dbReference>
<keyword evidence="8 10" id="KW-0472">Membrane</keyword>
<dbReference type="Pfam" id="PF11051">
    <property type="entry name" value="Mannosyl_trans3"/>
    <property type="match status" value="2"/>
</dbReference>
<protein>
    <submittedName>
        <fullName evidence="11">Alpha-mannosyltransferase</fullName>
    </submittedName>
</protein>
<reference evidence="11" key="1">
    <citation type="submission" date="2014-08" db="EMBL/GenBank/DDBJ databases">
        <authorList>
            <person name="Sharma Rahul"/>
            <person name="Thines Marco"/>
        </authorList>
    </citation>
    <scope>NUCLEOTIDE SEQUENCE</scope>
</reference>
<proteinExistence type="inferred from homology"/>
<dbReference type="GO" id="GO:0000026">
    <property type="term" value="F:alpha-1,2-mannosyltransferase activity"/>
    <property type="evidence" value="ECO:0007669"/>
    <property type="project" value="TreeGrafter"/>
</dbReference>
<keyword evidence="6 10" id="KW-1133">Transmembrane helix</keyword>
<evidence type="ECO:0000256" key="2">
    <source>
        <dbReference type="ARBA" id="ARBA00009105"/>
    </source>
</evidence>
<keyword evidence="4 10" id="KW-0812">Transmembrane</keyword>
<dbReference type="InterPro" id="IPR022751">
    <property type="entry name" value="Alpha_mannosyltransferase"/>
</dbReference>
<comment type="subcellular location">
    <subcellularLocation>
        <location evidence="1">Golgi apparatus membrane</location>
        <topology evidence="1">Single-pass type II membrane protein</topology>
    </subcellularLocation>
</comment>
<evidence type="ECO:0000256" key="3">
    <source>
        <dbReference type="ARBA" id="ARBA00022679"/>
    </source>
</evidence>
<feature type="transmembrane region" description="Helical" evidence="10">
    <location>
        <begin position="7"/>
        <end position="26"/>
    </location>
</feature>
<dbReference type="AlphaFoldDB" id="A0A0F7SRE0"/>
<feature type="region of interest" description="Disordered" evidence="9">
    <location>
        <begin position="112"/>
        <end position="156"/>
    </location>
</feature>
<evidence type="ECO:0000256" key="10">
    <source>
        <dbReference type="SAM" id="Phobius"/>
    </source>
</evidence>
<keyword evidence="3 11" id="KW-0808">Transferase</keyword>
<feature type="region of interest" description="Disordered" evidence="9">
    <location>
        <begin position="47"/>
        <end position="84"/>
    </location>
</feature>
<evidence type="ECO:0000256" key="8">
    <source>
        <dbReference type="ARBA" id="ARBA00023136"/>
    </source>
</evidence>
<evidence type="ECO:0000256" key="7">
    <source>
        <dbReference type="ARBA" id="ARBA00023034"/>
    </source>
</evidence>
<accession>A0A0F7SRE0</accession>
<dbReference type="Gene3D" id="3.90.550.10">
    <property type="entry name" value="Spore Coat Polysaccharide Biosynthesis Protein SpsA, Chain A"/>
    <property type="match status" value="1"/>
</dbReference>
<keyword evidence="7" id="KW-0333">Golgi apparatus</keyword>
<keyword evidence="11" id="KW-0328">Glycosyltransferase</keyword>
<evidence type="ECO:0000313" key="11">
    <source>
        <dbReference type="EMBL" id="CED82623.1"/>
    </source>
</evidence>
<dbReference type="PANTHER" id="PTHR31646">
    <property type="entry name" value="ALPHA-1,2-MANNOSYLTRANSFERASE MNN2"/>
    <property type="match status" value="1"/>
</dbReference>
<evidence type="ECO:0000256" key="9">
    <source>
        <dbReference type="SAM" id="MobiDB-lite"/>
    </source>
</evidence>
<evidence type="ECO:0000256" key="6">
    <source>
        <dbReference type="ARBA" id="ARBA00022989"/>
    </source>
</evidence>
<organism evidence="11">
    <name type="scientific">Phaffia rhodozyma</name>
    <name type="common">Yeast</name>
    <name type="synonym">Xanthophyllomyces dendrorhous</name>
    <dbReference type="NCBI Taxonomy" id="264483"/>
    <lineage>
        <taxon>Eukaryota</taxon>
        <taxon>Fungi</taxon>
        <taxon>Dikarya</taxon>
        <taxon>Basidiomycota</taxon>
        <taxon>Agaricomycotina</taxon>
        <taxon>Tremellomycetes</taxon>
        <taxon>Cystofilobasidiales</taxon>
        <taxon>Mrakiaceae</taxon>
        <taxon>Phaffia</taxon>
    </lineage>
</organism>
<dbReference type="EMBL" id="LN483124">
    <property type="protein sequence ID" value="CED82623.1"/>
    <property type="molecule type" value="Genomic_DNA"/>
</dbReference>
<evidence type="ECO:0000256" key="5">
    <source>
        <dbReference type="ARBA" id="ARBA00022968"/>
    </source>
</evidence>
<evidence type="ECO:0000256" key="1">
    <source>
        <dbReference type="ARBA" id="ARBA00004323"/>
    </source>
</evidence>
<dbReference type="InterPro" id="IPR029044">
    <property type="entry name" value="Nucleotide-diphossugar_trans"/>
</dbReference>
<dbReference type="GO" id="GO:0000139">
    <property type="term" value="C:Golgi membrane"/>
    <property type="evidence" value="ECO:0007669"/>
    <property type="project" value="UniProtKB-SubCell"/>
</dbReference>
<keyword evidence="5" id="KW-0735">Signal-anchor</keyword>
<feature type="compositionally biased region" description="Low complexity" evidence="9">
    <location>
        <begin position="115"/>
        <end position="153"/>
    </location>
</feature>
<comment type="similarity">
    <text evidence="2">Belongs to the MNN1/MNT family.</text>
</comment>
<dbReference type="PANTHER" id="PTHR31646:SF1">
    <property type="entry name" value="ALPHA-1,2-MANNOSYLTRANSFERASE MNN2"/>
    <property type="match status" value="1"/>
</dbReference>
<evidence type="ECO:0000256" key="4">
    <source>
        <dbReference type="ARBA" id="ARBA00022692"/>
    </source>
</evidence>
<dbReference type="GO" id="GO:0046354">
    <property type="term" value="P:mannan biosynthetic process"/>
    <property type="evidence" value="ECO:0007669"/>
    <property type="project" value="TreeGrafter"/>
</dbReference>
<name>A0A0F7SRE0_PHARH</name>